<keyword evidence="4 9" id="KW-0347">Helicase</keyword>
<dbReference type="GO" id="GO:0003723">
    <property type="term" value="F:RNA binding"/>
    <property type="evidence" value="ECO:0007669"/>
    <property type="project" value="UniProtKB-KW"/>
</dbReference>
<dbReference type="CDD" id="cd18787">
    <property type="entry name" value="SF2_C_DEAD"/>
    <property type="match status" value="1"/>
</dbReference>
<evidence type="ECO:0000256" key="7">
    <source>
        <dbReference type="ARBA" id="ARBA00047984"/>
    </source>
</evidence>
<protein>
    <recommendedName>
        <fullName evidence="1">RNA helicase</fullName>
        <ecNumber evidence="1">3.6.4.13</ecNumber>
    </recommendedName>
</protein>
<evidence type="ECO:0000259" key="12">
    <source>
        <dbReference type="PROSITE" id="PS51195"/>
    </source>
</evidence>
<dbReference type="FunFam" id="3.40.50.300:FF:000849">
    <property type="entry name" value="ATP-dependent RNA helicase DBP5"/>
    <property type="match status" value="1"/>
</dbReference>
<keyword evidence="3 9" id="KW-0378">Hydrolase</keyword>
<evidence type="ECO:0000259" key="11">
    <source>
        <dbReference type="PROSITE" id="PS51194"/>
    </source>
</evidence>
<keyword evidence="5 9" id="KW-0067">ATP-binding</keyword>
<evidence type="ECO:0000256" key="1">
    <source>
        <dbReference type="ARBA" id="ARBA00012552"/>
    </source>
</evidence>
<dbReference type="PANTHER" id="PTHR47958">
    <property type="entry name" value="ATP-DEPENDENT RNA HELICASE DBP3"/>
    <property type="match status" value="1"/>
</dbReference>
<name>A0A812TI99_SYMPI</name>
<evidence type="ECO:0000256" key="8">
    <source>
        <dbReference type="PROSITE-ProRule" id="PRU00552"/>
    </source>
</evidence>
<dbReference type="InterPro" id="IPR001650">
    <property type="entry name" value="Helicase_C-like"/>
</dbReference>
<dbReference type="SMART" id="SM00487">
    <property type="entry name" value="DEXDc"/>
    <property type="match status" value="1"/>
</dbReference>
<dbReference type="InterPro" id="IPR014014">
    <property type="entry name" value="RNA_helicase_DEAD_Q_motif"/>
</dbReference>
<feature type="domain" description="DEAD-box RNA helicase Q" evidence="12">
    <location>
        <begin position="1"/>
        <end position="29"/>
    </location>
</feature>
<evidence type="ECO:0000256" key="3">
    <source>
        <dbReference type="ARBA" id="ARBA00022801"/>
    </source>
</evidence>
<dbReference type="PROSITE" id="PS51195">
    <property type="entry name" value="Q_MOTIF"/>
    <property type="match status" value="1"/>
</dbReference>
<accession>A0A812TI99</accession>
<dbReference type="OrthoDB" id="10265785at2759"/>
<dbReference type="PROSITE" id="PS00039">
    <property type="entry name" value="DEAD_ATP_HELICASE"/>
    <property type="match status" value="1"/>
</dbReference>
<comment type="similarity">
    <text evidence="9">Belongs to the DEAD box helicase family.</text>
</comment>
<feature type="domain" description="Helicase C-terminal" evidence="11">
    <location>
        <begin position="213"/>
        <end position="374"/>
    </location>
</feature>
<dbReference type="PROSITE" id="PS51194">
    <property type="entry name" value="HELICASE_CTER"/>
    <property type="match status" value="1"/>
</dbReference>
<dbReference type="Proteomes" id="UP000649617">
    <property type="component" value="Unassembled WGS sequence"/>
</dbReference>
<evidence type="ECO:0000256" key="4">
    <source>
        <dbReference type="ARBA" id="ARBA00022806"/>
    </source>
</evidence>
<gene>
    <name evidence="13" type="ORF">SPIL2461_LOCUS13751</name>
</gene>
<dbReference type="GO" id="GO:0016787">
    <property type="term" value="F:hydrolase activity"/>
    <property type="evidence" value="ECO:0007669"/>
    <property type="project" value="UniProtKB-KW"/>
</dbReference>
<dbReference type="FunFam" id="3.40.50.300:FF:000031">
    <property type="entry name" value="Eukaryotic initiation factor 4A-III"/>
    <property type="match status" value="1"/>
</dbReference>
<comment type="catalytic activity">
    <reaction evidence="7">
        <text>ATP + H2O = ADP + phosphate + H(+)</text>
        <dbReference type="Rhea" id="RHEA:13065"/>
        <dbReference type="ChEBI" id="CHEBI:15377"/>
        <dbReference type="ChEBI" id="CHEBI:15378"/>
        <dbReference type="ChEBI" id="CHEBI:30616"/>
        <dbReference type="ChEBI" id="CHEBI:43474"/>
        <dbReference type="ChEBI" id="CHEBI:456216"/>
        <dbReference type="EC" id="3.6.4.13"/>
    </reaction>
</comment>
<keyword evidence="14" id="KW-1185">Reference proteome</keyword>
<dbReference type="GO" id="GO:0005524">
    <property type="term" value="F:ATP binding"/>
    <property type="evidence" value="ECO:0007669"/>
    <property type="project" value="UniProtKB-KW"/>
</dbReference>
<dbReference type="PROSITE" id="PS51192">
    <property type="entry name" value="HELICASE_ATP_BIND_1"/>
    <property type="match status" value="1"/>
</dbReference>
<dbReference type="EC" id="3.6.4.13" evidence="1"/>
<dbReference type="Pfam" id="PF00270">
    <property type="entry name" value="DEAD"/>
    <property type="match status" value="1"/>
</dbReference>
<dbReference type="InterPro" id="IPR014001">
    <property type="entry name" value="Helicase_ATP-bd"/>
</dbReference>
<sequence>MSFNKMGLKDDVLRGVYAYGFERPSAVQQRAIRPVLQGRDVIVQSQSGTGKTSVFCLGALHVVDVTSVEPQAVLLSPTRELAEQSAKVCSALGDYMGVKIHRCMGGKSVKDSIRALKSGIHVISGTPGRVLSMIQQRHLEVKRMKLLVLDEADEMFSKGFKEQVYGIKRSLPDRLQTVLVSATLPEEVLEMTADFMKKPFRLLVRREDLSLQGIRQYYVSVEKEEWKFDTLCDIFDSVAITQAVIFCNNRKKVDWLAQKMRGANFPIASIHGDMPQKDRDAVMDAFRDGRTRQLIATDLLGRGLDVQQVTLVINYDVPTSREFYLHRIGRSGRFGRRGVAVNFVRTEDEAVVKDLEKFYGVPIKEMPANFAKVLKG</sequence>
<evidence type="ECO:0000313" key="13">
    <source>
        <dbReference type="EMBL" id="CAE7524055.1"/>
    </source>
</evidence>
<evidence type="ECO:0000256" key="2">
    <source>
        <dbReference type="ARBA" id="ARBA00022741"/>
    </source>
</evidence>
<dbReference type="Pfam" id="PF00271">
    <property type="entry name" value="Helicase_C"/>
    <property type="match status" value="1"/>
</dbReference>
<proteinExistence type="inferred from homology"/>
<dbReference type="EMBL" id="CAJNIZ010030469">
    <property type="protein sequence ID" value="CAE7524055.1"/>
    <property type="molecule type" value="Genomic_DNA"/>
</dbReference>
<dbReference type="InterPro" id="IPR027417">
    <property type="entry name" value="P-loop_NTPase"/>
</dbReference>
<keyword evidence="6" id="KW-0694">RNA-binding</keyword>
<feature type="short sequence motif" description="Q motif" evidence="8">
    <location>
        <begin position="1"/>
        <end position="29"/>
    </location>
</feature>
<dbReference type="InterPro" id="IPR000629">
    <property type="entry name" value="RNA-helicase_DEAD-box_CS"/>
</dbReference>
<evidence type="ECO:0000313" key="14">
    <source>
        <dbReference type="Proteomes" id="UP000649617"/>
    </source>
</evidence>
<dbReference type="Gene3D" id="3.40.50.300">
    <property type="entry name" value="P-loop containing nucleotide triphosphate hydrolases"/>
    <property type="match status" value="2"/>
</dbReference>
<evidence type="ECO:0000256" key="5">
    <source>
        <dbReference type="ARBA" id="ARBA00022840"/>
    </source>
</evidence>
<organism evidence="13 14">
    <name type="scientific">Symbiodinium pilosum</name>
    <name type="common">Dinoflagellate</name>
    <dbReference type="NCBI Taxonomy" id="2952"/>
    <lineage>
        <taxon>Eukaryota</taxon>
        <taxon>Sar</taxon>
        <taxon>Alveolata</taxon>
        <taxon>Dinophyceae</taxon>
        <taxon>Suessiales</taxon>
        <taxon>Symbiodiniaceae</taxon>
        <taxon>Symbiodinium</taxon>
    </lineage>
</organism>
<comment type="caution">
    <text evidence="13">The sequence shown here is derived from an EMBL/GenBank/DDBJ whole genome shotgun (WGS) entry which is preliminary data.</text>
</comment>
<feature type="domain" description="Helicase ATP-binding" evidence="10">
    <location>
        <begin position="32"/>
        <end position="202"/>
    </location>
</feature>
<evidence type="ECO:0000256" key="6">
    <source>
        <dbReference type="ARBA" id="ARBA00022884"/>
    </source>
</evidence>
<dbReference type="GO" id="GO:0003724">
    <property type="term" value="F:RNA helicase activity"/>
    <property type="evidence" value="ECO:0007669"/>
    <property type="project" value="UniProtKB-EC"/>
</dbReference>
<dbReference type="InterPro" id="IPR011545">
    <property type="entry name" value="DEAD/DEAH_box_helicase_dom"/>
</dbReference>
<dbReference type="SUPFAM" id="SSF52540">
    <property type="entry name" value="P-loop containing nucleoside triphosphate hydrolases"/>
    <property type="match status" value="1"/>
</dbReference>
<keyword evidence="2 9" id="KW-0547">Nucleotide-binding</keyword>
<evidence type="ECO:0000256" key="9">
    <source>
        <dbReference type="RuleBase" id="RU000492"/>
    </source>
</evidence>
<evidence type="ECO:0000259" key="10">
    <source>
        <dbReference type="PROSITE" id="PS51192"/>
    </source>
</evidence>
<dbReference type="AlphaFoldDB" id="A0A812TI99"/>
<reference evidence="13" key="1">
    <citation type="submission" date="2021-02" db="EMBL/GenBank/DDBJ databases">
        <authorList>
            <person name="Dougan E. K."/>
            <person name="Rhodes N."/>
            <person name="Thang M."/>
            <person name="Chan C."/>
        </authorList>
    </citation>
    <scope>NUCLEOTIDE SEQUENCE</scope>
</reference>
<dbReference type="SMART" id="SM00490">
    <property type="entry name" value="HELICc"/>
    <property type="match status" value="1"/>
</dbReference>